<dbReference type="EMBL" id="JBHSBC010000021">
    <property type="protein sequence ID" value="MFC3982708.1"/>
    <property type="molecule type" value="Genomic_DNA"/>
</dbReference>
<comment type="caution">
    <text evidence="3">The sequence shown here is derived from an EMBL/GenBank/DDBJ whole genome shotgun (WGS) entry which is preliminary data.</text>
</comment>
<dbReference type="Pfam" id="PF01609">
    <property type="entry name" value="DDE_Tnp_1"/>
    <property type="match status" value="1"/>
</dbReference>
<dbReference type="InterPro" id="IPR002559">
    <property type="entry name" value="Transposase_11"/>
</dbReference>
<protein>
    <submittedName>
        <fullName evidence="3">Transposase</fullName>
    </submittedName>
</protein>
<evidence type="ECO:0000313" key="4">
    <source>
        <dbReference type="Proteomes" id="UP001595698"/>
    </source>
</evidence>
<keyword evidence="4" id="KW-1185">Reference proteome</keyword>
<feature type="region of interest" description="Disordered" evidence="1">
    <location>
        <begin position="1"/>
        <end position="38"/>
    </location>
</feature>
<dbReference type="RefSeq" id="WP_386191618.1">
    <property type="nucleotide sequence ID" value="NZ_JBHSBC010000021.1"/>
</dbReference>
<proteinExistence type="predicted"/>
<evidence type="ECO:0000313" key="3">
    <source>
        <dbReference type="EMBL" id="MFC3982708.1"/>
    </source>
</evidence>
<evidence type="ECO:0000256" key="1">
    <source>
        <dbReference type="SAM" id="MobiDB-lite"/>
    </source>
</evidence>
<sequence>MLAAILTSGNRGRRHPADATAARVPPVRGKRGRPHRRPDVVLADRGYDHNEYRRQVRGLGIRPLIAHAAPSTASTCANTAGSWSRPSPCCTTSAVCVSAGRCATTSTRHFLSSAAP</sequence>
<feature type="domain" description="Transposase IS4-like" evidence="2">
    <location>
        <begin position="2"/>
        <end position="67"/>
    </location>
</feature>
<dbReference type="Proteomes" id="UP001595698">
    <property type="component" value="Unassembled WGS sequence"/>
</dbReference>
<evidence type="ECO:0000259" key="2">
    <source>
        <dbReference type="Pfam" id="PF01609"/>
    </source>
</evidence>
<accession>A0ABV8F213</accession>
<reference evidence="4" key="1">
    <citation type="journal article" date="2019" name="Int. J. Syst. Evol. Microbiol.">
        <title>The Global Catalogue of Microorganisms (GCM) 10K type strain sequencing project: providing services to taxonomists for standard genome sequencing and annotation.</title>
        <authorList>
            <consortium name="The Broad Institute Genomics Platform"/>
            <consortium name="The Broad Institute Genome Sequencing Center for Infectious Disease"/>
            <person name="Wu L."/>
            <person name="Ma J."/>
        </authorList>
    </citation>
    <scope>NUCLEOTIDE SEQUENCE [LARGE SCALE GENOMIC DNA]</scope>
    <source>
        <strain evidence="4">TBRC 7912</strain>
    </source>
</reference>
<organism evidence="3 4">
    <name type="scientific">Streptosporangium jomthongense</name>
    <dbReference type="NCBI Taxonomy" id="1193683"/>
    <lineage>
        <taxon>Bacteria</taxon>
        <taxon>Bacillati</taxon>
        <taxon>Actinomycetota</taxon>
        <taxon>Actinomycetes</taxon>
        <taxon>Streptosporangiales</taxon>
        <taxon>Streptosporangiaceae</taxon>
        <taxon>Streptosporangium</taxon>
    </lineage>
</organism>
<gene>
    <name evidence="3" type="ORF">ACFOYY_21385</name>
</gene>
<name>A0ABV8F213_9ACTN</name>